<evidence type="ECO:0000259" key="2">
    <source>
        <dbReference type="PROSITE" id="PS50110"/>
    </source>
</evidence>
<dbReference type="PROSITE" id="PS50110">
    <property type="entry name" value="RESPONSE_REGULATORY"/>
    <property type="match status" value="1"/>
</dbReference>
<evidence type="ECO:0000313" key="4">
    <source>
        <dbReference type="Proteomes" id="UP001595379"/>
    </source>
</evidence>
<dbReference type="EMBL" id="JBHRSV010000001">
    <property type="protein sequence ID" value="MFC2924640.1"/>
    <property type="molecule type" value="Genomic_DNA"/>
</dbReference>
<dbReference type="Proteomes" id="UP001595379">
    <property type="component" value="Unassembled WGS sequence"/>
</dbReference>
<evidence type="ECO:0000256" key="1">
    <source>
        <dbReference type="PROSITE-ProRule" id="PRU00169"/>
    </source>
</evidence>
<comment type="caution">
    <text evidence="1">Lacks conserved residue(s) required for the propagation of feature annotation.</text>
</comment>
<dbReference type="InterPro" id="IPR029787">
    <property type="entry name" value="Nucleotide_cyclase"/>
</dbReference>
<keyword evidence="4" id="KW-1185">Reference proteome</keyword>
<comment type="caution">
    <text evidence="3">The sequence shown here is derived from an EMBL/GenBank/DDBJ whole genome shotgun (WGS) entry which is preliminary data.</text>
</comment>
<dbReference type="SUPFAM" id="SSF52172">
    <property type="entry name" value="CheY-like"/>
    <property type="match status" value="1"/>
</dbReference>
<evidence type="ECO:0000313" key="3">
    <source>
        <dbReference type="EMBL" id="MFC2924640.1"/>
    </source>
</evidence>
<dbReference type="Gene3D" id="3.30.70.270">
    <property type="match status" value="1"/>
</dbReference>
<dbReference type="RefSeq" id="WP_343163648.1">
    <property type="nucleotide sequence ID" value="NZ_JBHRSV010000001.1"/>
</dbReference>
<sequence length="430" mass="47325">MARILDILVFDGNGEASLPDLSRLDIRTRNWKGDAGPLNTTNFDAILMVDDEIDRLGPVIDQINASPSRHVPRLAIADGTDVPDGLDAWLRPPAAANQIASRLRALVRLKVMEDIVRRRRAAAEVFGHGDFAVPDDSGRPTVLFVGEATTRFLDLRHALSRADADVVAAFSSYSAFDYLHERAFDAVVLNATTRQEMAFTISSAMRRNARLYHTPVLLLSRSNRQEEADEAFARGVSDILPWDADETEIRERVLRLASERQRRRKARAQLDACRASKTLDADSGLFKARFGLAHLQDLLNAGEKAHRPTGLVLMRLGAPSEAQSDAAIRSARIQFASMLRHLLRAEDCPVAMSNDVYAAILPCTHLDGADSVAERIRAIAECTAFEGDDPLKAFRLTVETGTSEARGAETAEALIERTQRQLGLPKTKAV</sequence>
<proteinExistence type="predicted"/>
<reference evidence="4" key="1">
    <citation type="journal article" date="2019" name="Int. J. Syst. Evol. Microbiol.">
        <title>The Global Catalogue of Microorganisms (GCM) 10K type strain sequencing project: providing services to taxonomists for standard genome sequencing and annotation.</title>
        <authorList>
            <consortium name="The Broad Institute Genomics Platform"/>
            <consortium name="The Broad Institute Genome Sequencing Center for Infectious Disease"/>
            <person name="Wu L."/>
            <person name="Ma J."/>
        </authorList>
    </citation>
    <scope>NUCLEOTIDE SEQUENCE [LARGE SCALE GENOMIC DNA]</scope>
    <source>
        <strain evidence="4">KCTC 52487</strain>
    </source>
</reference>
<name>A0ABV6ZT83_9PROT</name>
<dbReference type="Gene3D" id="3.40.50.2300">
    <property type="match status" value="1"/>
</dbReference>
<dbReference type="SUPFAM" id="SSF55073">
    <property type="entry name" value="Nucleotide cyclase"/>
    <property type="match status" value="1"/>
</dbReference>
<organism evidence="3 4">
    <name type="scientific">Hyphobacterium vulgare</name>
    <dbReference type="NCBI Taxonomy" id="1736751"/>
    <lineage>
        <taxon>Bacteria</taxon>
        <taxon>Pseudomonadati</taxon>
        <taxon>Pseudomonadota</taxon>
        <taxon>Alphaproteobacteria</taxon>
        <taxon>Maricaulales</taxon>
        <taxon>Maricaulaceae</taxon>
        <taxon>Hyphobacterium</taxon>
    </lineage>
</organism>
<protein>
    <recommendedName>
        <fullName evidence="2">Response regulatory domain-containing protein</fullName>
    </recommendedName>
</protein>
<dbReference type="InterPro" id="IPR011006">
    <property type="entry name" value="CheY-like_superfamily"/>
</dbReference>
<dbReference type="InterPro" id="IPR043128">
    <property type="entry name" value="Rev_trsase/Diguanyl_cyclase"/>
</dbReference>
<dbReference type="InterPro" id="IPR001789">
    <property type="entry name" value="Sig_transdc_resp-reg_receiver"/>
</dbReference>
<feature type="domain" description="Response regulatory" evidence="2">
    <location>
        <begin position="141"/>
        <end position="257"/>
    </location>
</feature>
<accession>A0ABV6ZT83</accession>
<gene>
    <name evidence="3" type="ORF">ACFOOR_00810</name>
</gene>